<feature type="region of interest" description="Disordered" evidence="1">
    <location>
        <begin position="1"/>
        <end position="83"/>
    </location>
</feature>
<dbReference type="EMBL" id="JAEHOC010000077">
    <property type="protein sequence ID" value="KAG2423547.1"/>
    <property type="molecule type" value="Genomic_DNA"/>
</dbReference>
<feature type="compositionally biased region" description="Low complexity" evidence="1">
    <location>
        <begin position="1"/>
        <end position="20"/>
    </location>
</feature>
<dbReference type="GO" id="GO:0009507">
    <property type="term" value="C:chloroplast"/>
    <property type="evidence" value="ECO:0007669"/>
    <property type="project" value="GOC"/>
</dbReference>
<protein>
    <recommendedName>
        <fullName evidence="2">RAP domain-containing protein</fullName>
    </recommendedName>
</protein>
<dbReference type="SMART" id="SM00952">
    <property type="entry name" value="RAP"/>
    <property type="match status" value="1"/>
</dbReference>
<evidence type="ECO:0000313" key="4">
    <source>
        <dbReference type="Proteomes" id="UP000650467"/>
    </source>
</evidence>
<organism evidence="3 4">
    <name type="scientific">Chlamydomonas incerta</name>
    <dbReference type="NCBI Taxonomy" id="51695"/>
    <lineage>
        <taxon>Eukaryota</taxon>
        <taxon>Viridiplantae</taxon>
        <taxon>Chlorophyta</taxon>
        <taxon>core chlorophytes</taxon>
        <taxon>Chlorophyceae</taxon>
        <taxon>CS clade</taxon>
        <taxon>Chlamydomonadales</taxon>
        <taxon>Chlamydomonadaceae</taxon>
        <taxon>Chlamydomonas</taxon>
    </lineage>
</organism>
<feature type="compositionally biased region" description="Low complexity" evidence="1">
    <location>
        <begin position="935"/>
        <end position="986"/>
    </location>
</feature>
<evidence type="ECO:0000256" key="1">
    <source>
        <dbReference type="SAM" id="MobiDB-lite"/>
    </source>
</evidence>
<dbReference type="PANTHER" id="PTHR21228:SF40">
    <property type="entry name" value="LD45607P"/>
    <property type="match status" value="1"/>
</dbReference>
<dbReference type="Pfam" id="PF08373">
    <property type="entry name" value="RAP"/>
    <property type="match status" value="1"/>
</dbReference>
<reference evidence="3" key="1">
    <citation type="journal article" date="2020" name="bioRxiv">
        <title>Comparative genomics of Chlamydomonas.</title>
        <authorList>
            <person name="Craig R.J."/>
            <person name="Hasan A.R."/>
            <person name="Ness R.W."/>
            <person name="Keightley P.D."/>
        </authorList>
    </citation>
    <scope>NUCLEOTIDE SEQUENCE</scope>
    <source>
        <strain evidence="3">SAG 7.73</strain>
    </source>
</reference>
<dbReference type="Proteomes" id="UP000650467">
    <property type="component" value="Unassembled WGS sequence"/>
</dbReference>
<gene>
    <name evidence="3" type="ORF">HXX76_015190</name>
</gene>
<feature type="compositionally biased region" description="Pro residues" evidence="1">
    <location>
        <begin position="1016"/>
        <end position="1028"/>
    </location>
</feature>
<evidence type="ECO:0000259" key="2">
    <source>
        <dbReference type="PROSITE" id="PS51286"/>
    </source>
</evidence>
<dbReference type="GO" id="GO:0000963">
    <property type="term" value="P:mitochondrial RNA processing"/>
    <property type="evidence" value="ECO:0007669"/>
    <property type="project" value="TreeGrafter"/>
</dbReference>
<dbReference type="GO" id="GO:0003723">
    <property type="term" value="F:RNA binding"/>
    <property type="evidence" value="ECO:0007669"/>
    <property type="project" value="TreeGrafter"/>
</dbReference>
<dbReference type="InterPro" id="IPR016024">
    <property type="entry name" value="ARM-type_fold"/>
</dbReference>
<comment type="caution">
    <text evidence="3">The sequence shown here is derived from an EMBL/GenBank/DDBJ whole genome shotgun (WGS) entry which is preliminary data.</text>
</comment>
<feature type="compositionally biased region" description="Gly residues" evidence="1">
    <location>
        <begin position="906"/>
        <end position="915"/>
    </location>
</feature>
<name>A0A835SA62_CHLIN</name>
<dbReference type="InterPro" id="IPR013584">
    <property type="entry name" value="RAP"/>
</dbReference>
<dbReference type="GO" id="GO:0035770">
    <property type="term" value="C:ribonucleoprotein granule"/>
    <property type="evidence" value="ECO:0007669"/>
    <property type="project" value="TreeGrafter"/>
</dbReference>
<proteinExistence type="predicted"/>
<dbReference type="GO" id="GO:0044528">
    <property type="term" value="P:regulation of mitochondrial mRNA stability"/>
    <property type="evidence" value="ECO:0007669"/>
    <property type="project" value="TreeGrafter"/>
</dbReference>
<feature type="compositionally biased region" description="Gly residues" evidence="1">
    <location>
        <begin position="40"/>
        <end position="78"/>
    </location>
</feature>
<feature type="compositionally biased region" description="Low complexity" evidence="1">
    <location>
        <begin position="867"/>
        <end position="884"/>
    </location>
</feature>
<evidence type="ECO:0000313" key="3">
    <source>
        <dbReference type="EMBL" id="KAG2423547.1"/>
    </source>
</evidence>
<keyword evidence="4" id="KW-1185">Reference proteome</keyword>
<dbReference type="InterPro" id="IPR050870">
    <property type="entry name" value="FAST_kinase"/>
</dbReference>
<feature type="compositionally biased region" description="Gly residues" evidence="1">
    <location>
        <begin position="1000"/>
        <end position="1010"/>
    </location>
</feature>
<dbReference type="GO" id="GO:0005759">
    <property type="term" value="C:mitochondrial matrix"/>
    <property type="evidence" value="ECO:0007669"/>
    <property type="project" value="TreeGrafter"/>
</dbReference>
<feature type="region of interest" description="Disordered" evidence="1">
    <location>
        <begin position="853"/>
        <end position="1081"/>
    </location>
</feature>
<dbReference type="PANTHER" id="PTHR21228">
    <property type="entry name" value="FAST LEU-RICH DOMAIN-CONTAINING"/>
    <property type="match status" value="1"/>
</dbReference>
<accession>A0A835SA62</accession>
<dbReference type="GO" id="GO:1901259">
    <property type="term" value="P:chloroplast rRNA processing"/>
    <property type="evidence" value="ECO:0007669"/>
    <property type="project" value="TreeGrafter"/>
</dbReference>
<dbReference type="OrthoDB" id="548992at2759"/>
<dbReference type="PROSITE" id="PS51286">
    <property type="entry name" value="RAP"/>
    <property type="match status" value="1"/>
</dbReference>
<dbReference type="SUPFAM" id="SSF48371">
    <property type="entry name" value="ARM repeat"/>
    <property type="match status" value="1"/>
</dbReference>
<feature type="domain" description="RAP" evidence="2">
    <location>
        <begin position="747"/>
        <end position="811"/>
    </location>
</feature>
<dbReference type="AlphaFoldDB" id="A0A835SA62"/>
<feature type="compositionally biased region" description="Low complexity" evidence="1">
    <location>
        <begin position="27"/>
        <end position="39"/>
    </location>
</feature>
<sequence length="1081" mass="110107">MAAFAAAPAGRRAQHVALAAGRHDSAGRGSSSSSSSSSSRGGGGNAGRAGRGQWRGSGGKTGGSGGGGRTGGGRGGGVRDPADDMSVCRTLEELQGFLDRRLAVWSERQDVSTMSAAFNLCGKLDSARAGAAATASARAGVIAALAPAVLPLVPRIRNPGHCSIVLWALAKAGRDSSGGNGDGPVAAQLLAPALLQRLADPVLLGAATPQNLVNALWALGKLREDPQQRGSGWDPTSSPHLATLAGAVASRLSASVDHGFKPQEISNSLWACAKLGYCDSGHVSALAAVLLQRLADPVQLAEAKPQELVNALWALAKLREDQQQRGSGWDPTASPHLATLAGAVTLLSAEVGHGFNPQDASNSLWACAKLGYRDSGVLLPLAESAAALAQSMKAQELANSLWSLGALSCSEPEYSPAVKALCGEALRRLQTERLAAAFMPQGLSNILIALEGLQLGGDQAALVTALAVECAQRDFAGFEPQQLSNSAWALAKMGYGLGSTPLGAKQQQWYAAAAAAAQRAGLMAGAIAQNWANLLYALALVRHQPPPALLDNAGAASAMQQGNGQNCANMLWALAVLQLRHGGVEAAVCGRLGELLQSEPESVAEQHLTNSLWALAVLGGGGGAASPPAAVELALSLASEAVRRRAQLTEDNLCQLWQAQRALGGEVAEALSRSPDLQAAMETAVAANRRAMVAKFTTTLQQQVVDALRRLQQQGRLPVVSVRAEVEVAGVLGPVDVVLDWSDGRQVAVEVDGPNHFFSNRQRDPSAVDGSTALRNRQLRRALGAGHVLCVPYLEWYGLRGRADQEAYLLRRLHQALQPPVQSGASAVPAAGGDSAAATTSDIAATAATARAAAGKMQKGRATPSRAVGGTAAADTPPAAPRGGQQHADTQQPQRRLGKRMTVTGSSGGGDGVDGGSSQKRILTPRRKAPPPQQPQQGQPQQGQQVAGSASGAGAGPAAAVGGAEGAAAAETAAAPAAPAGQQAQQRGPRRRIASVASSAGGGGGGGAGGSDETPPLSPLSPLPPQPQRGPQGVASTAARRSRRLAAPPPGAAVEIQQEEQLAADAPEGAAGSRKRRRAPG</sequence>